<reference evidence="1 2" key="1">
    <citation type="submission" date="2017-11" db="EMBL/GenBank/DDBJ databases">
        <title>Genomic Encyclopedia of Archaeal and Bacterial Type Strains, Phase II (KMG-II): From Individual Species to Whole Genera.</title>
        <authorList>
            <person name="Goeker M."/>
        </authorList>
    </citation>
    <scope>NUCLEOTIDE SEQUENCE [LARGE SCALE GENOMIC DNA]</scope>
    <source>
        <strain evidence="1 2">DSM 25478</strain>
    </source>
</reference>
<dbReference type="EMBL" id="PGFE01000002">
    <property type="protein sequence ID" value="PJJ74403.1"/>
    <property type="molecule type" value="Genomic_DNA"/>
</dbReference>
<proteinExistence type="predicted"/>
<name>A0A2M9CR59_9CELL</name>
<keyword evidence="2" id="KW-1185">Reference proteome</keyword>
<gene>
    <name evidence="1" type="ORF">CLV28_1900</name>
</gene>
<accession>A0A2M9CR59</accession>
<dbReference type="OrthoDB" id="5144372at2"/>
<dbReference type="AlphaFoldDB" id="A0A2M9CR59"/>
<dbReference type="RefSeq" id="WP_100423006.1">
    <property type="nucleotide sequence ID" value="NZ_BOOX01000014.1"/>
</dbReference>
<sequence length="264" mass="27475">MDSHSVRPARSVVLATWIAEVARGAAALTDAVRAVTGDDEPHRVVGGTPPGVGEPESDALAVLVAALTEGDVRTCALLPVPGDASGVPAAVNPSATEAGECVLVAVDDAAWALVPEVTWFGSHLEPGVEVTWACREVDPWHARAFGAVGSLADAERGLRTALVTATEALTHLDVARWREDAAEQIAALRGGELGWPLPPRLDQRRVRALSLATRLRAIVDLATADDGGAVNLWQADQRTAALAQVDRAARHATSAATLTQPGLD</sequence>
<organism evidence="1 2">
    <name type="scientific">Sediminihabitans luteus</name>
    <dbReference type="NCBI Taxonomy" id="1138585"/>
    <lineage>
        <taxon>Bacteria</taxon>
        <taxon>Bacillati</taxon>
        <taxon>Actinomycetota</taxon>
        <taxon>Actinomycetes</taxon>
        <taxon>Micrococcales</taxon>
        <taxon>Cellulomonadaceae</taxon>
        <taxon>Sediminihabitans</taxon>
    </lineage>
</organism>
<dbReference type="Proteomes" id="UP000231693">
    <property type="component" value="Unassembled WGS sequence"/>
</dbReference>
<evidence type="ECO:0000313" key="2">
    <source>
        <dbReference type="Proteomes" id="UP000231693"/>
    </source>
</evidence>
<protein>
    <submittedName>
        <fullName evidence="1">Uncharacterized protein</fullName>
    </submittedName>
</protein>
<evidence type="ECO:0000313" key="1">
    <source>
        <dbReference type="EMBL" id="PJJ74403.1"/>
    </source>
</evidence>
<comment type="caution">
    <text evidence="1">The sequence shown here is derived from an EMBL/GenBank/DDBJ whole genome shotgun (WGS) entry which is preliminary data.</text>
</comment>